<dbReference type="InterPro" id="IPR011991">
    <property type="entry name" value="ArsR-like_HTH"/>
</dbReference>
<proteinExistence type="predicted"/>
<dbReference type="InterPro" id="IPR036388">
    <property type="entry name" value="WH-like_DNA-bd_sf"/>
</dbReference>
<dbReference type="SUPFAM" id="SSF46785">
    <property type="entry name" value="Winged helix' DNA-binding domain"/>
    <property type="match status" value="1"/>
</dbReference>
<organism evidence="5 6">
    <name type="scientific">Saliterribacillus persicus</name>
    <dbReference type="NCBI Taxonomy" id="930114"/>
    <lineage>
        <taxon>Bacteria</taxon>
        <taxon>Bacillati</taxon>
        <taxon>Bacillota</taxon>
        <taxon>Bacilli</taxon>
        <taxon>Bacillales</taxon>
        <taxon>Bacillaceae</taxon>
        <taxon>Saliterribacillus</taxon>
    </lineage>
</organism>
<evidence type="ECO:0000256" key="2">
    <source>
        <dbReference type="ARBA" id="ARBA00023125"/>
    </source>
</evidence>
<dbReference type="Pfam" id="PF08220">
    <property type="entry name" value="HTH_DeoR"/>
    <property type="match status" value="1"/>
</dbReference>
<comment type="caution">
    <text evidence="5">The sequence shown here is derived from an EMBL/GenBank/DDBJ whole genome shotgun (WGS) entry which is preliminary data.</text>
</comment>
<keyword evidence="6" id="KW-1185">Reference proteome</keyword>
<evidence type="ECO:0000256" key="1">
    <source>
        <dbReference type="ARBA" id="ARBA00023015"/>
    </source>
</evidence>
<evidence type="ECO:0000256" key="3">
    <source>
        <dbReference type="ARBA" id="ARBA00023163"/>
    </source>
</evidence>
<dbReference type="AlphaFoldDB" id="A0A368X4D0"/>
<dbReference type="EMBL" id="QPJJ01000022">
    <property type="protein sequence ID" value="RCW62850.1"/>
    <property type="molecule type" value="Genomic_DNA"/>
</dbReference>
<evidence type="ECO:0000313" key="5">
    <source>
        <dbReference type="EMBL" id="RCW62850.1"/>
    </source>
</evidence>
<feature type="domain" description="HTH deoR-type" evidence="4">
    <location>
        <begin position="9"/>
        <end position="50"/>
    </location>
</feature>
<dbReference type="PANTHER" id="PTHR38600:SF2">
    <property type="entry name" value="SLL0088 PROTEIN"/>
    <property type="match status" value="1"/>
</dbReference>
<dbReference type="GO" id="GO:0003700">
    <property type="term" value="F:DNA-binding transcription factor activity"/>
    <property type="evidence" value="ECO:0007669"/>
    <property type="project" value="InterPro"/>
</dbReference>
<evidence type="ECO:0000259" key="4">
    <source>
        <dbReference type="Pfam" id="PF08220"/>
    </source>
</evidence>
<dbReference type="Proteomes" id="UP000252585">
    <property type="component" value="Unassembled WGS sequence"/>
</dbReference>
<dbReference type="RefSeq" id="WP_114354456.1">
    <property type="nucleotide sequence ID" value="NZ_QPJJ01000022.1"/>
</dbReference>
<keyword evidence="3" id="KW-0804">Transcription</keyword>
<dbReference type="InterPro" id="IPR036390">
    <property type="entry name" value="WH_DNA-bd_sf"/>
</dbReference>
<protein>
    <submittedName>
        <fullName evidence="5">Putative ArsR family transcriptional regulator</fullName>
    </submittedName>
</protein>
<dbReference type="CDD" id="cd00090">
    <property type="entry name" value="HTH_ARSR"/>
    <property type="match status" value="1"/>
</dbReference>
<sequence length="217" mass="24913">MTKEMTTRESILELLKKQKQLSVSGLKKHLDITEMAVRKHLVKLEGEQLISSKTVRQPMGRPVIFYSLTSAGENLFPTKYDTITMEFLNDIEETMGPEAIDNLFLKREKRMYKKYARRIFAEDELSEKVKALVQVQEESGYMSEFQEENEEELSFSQYNCPIVAIANKYDKPCECELNLFKNVLGTDEVERVECLAKGGNACKYVVKKAANVTTTNI</sequence>
<dbReference type="OrthoDB" id="155998at2"/>
<dbReference type="InterPro" id="IPR001034">
    <property type="entry name" value="DeoR_HTH"/>
</dbReference>
<keyword evidence="2" id="KW-0238">DNA-binding</keyword>
<dbReference type="Gene3D" id="1.10.10.10">
    <property type="entry name" value="Winged helix-like DNA-binding domain superfamily/Winged helix DNA-binding domain"/>
    <property type="match status" value="1"/>
</dbReference>
<name>A0A368X4D0_9BACI</name>
<evidence type="ECO:0000313" key="6">
    <source>
        <dbReference type="Proteomes" id="UP000252585"/>
    </source>
</evidence>
<accession>A0A368X4D0</accession>
<gene>
    <name evidence="5" type="ORF">DFR57_12219</name>
</gene>
<reference evidence="5 6" key="1">
    <citation type="submission" date="2018-07" db="EMBL/GenBank/DDBJ databases">
        <title>Genomic Encyclopedia of Type Strains, Phase IV (KMG-IV): sequencing the most valuable type-strain genomes for metagenomic binning, comparative biology and taxonomic classification.</title>
        <authorList>
            <person name="Goeker M."/>
        </authorList>
    </citation>
    <scope>NUCLEOTIDE SEQUENCE [LARGE SCALE GENOMIC DNA]</scope>
    <source>
        <strain evidence="5 6">DSM 27696</strain>
    </source>
</reference>
<dbReference type="GO" id="GO:0003677">
    <property type="term" value="F:DNA binding"/>
    <property type="evidence" value="ECO:0007669"/>
    <property type="project" value="UniProtKB-KW"/>
</dbReference>
<keyword evidence="1" id="KW-0805">Transcription regulation</keyword>
<dbReference type="PANTHER" id="PTHR38600">
    <property type="entry name" value="TRANSCRIPTIONAL REGULATORY PROTEIN"/>
    <property type="match status" value="1"/>
</dbReference>